<accession>A0A976FQR1</accession>
<proteinExistence type="predicted"/>
<dbReference type="RefSeq" id="XP_067820741.1">
    <property type="nucleotide sequence ID" value="XM_067965979.1"/>
</dbReference>
<name>A0A976FQR1_BRELC</name>
<comment type="caution">
    <text evidence="1">The sequence shown here is derived from an EMBL/GenBank/DDBJ whole genome shotgun (WGS) entry which is preliminary data.</text>
</comment>
<reference evidence="1 2" key="1">
    <citation type="journal article" date="2021" name="Genome Biol.">
        <title>AFLAP: assembly-free linkage analysis pipeline using k-mers from genome sequencing data.</title>
        <authorList>
            <person name="Fletcher K."/>
            <person name="Zhang L."/>
            <person name="Gil J."/>
            <person name="Han R."/>
            <person name="Cavanaugh K."/>
            <person name="Michelmore R."/>
        </authorList>
    </citation>
    <scope>NUCLEOTIDE SEQUENCE [LARGE SCALE GENOMIC DNA]</scope>
    <source>
        <strain evidence="1 2">SF5</strain>
    </source>
</reference>
<dbReference type="GeneID" id="94351650"/>
<protein>
    <submittedName>
        <fullName evidence="1">Uncharacterized protein</fullName>
    </submittedName>
</protein>
<sequence>MRVQPVLIQLRKSSSTGKHHVVRWRRHPKTGAETLPEEAQQLKEKIMRLHQSKRTRFSLSYMRKRVVPPVEIPKEINSQCALSAIVAGRNVPLTRCMWDNTKRKKRHHMEQIAESYPLRCTLFR</sequence>
<keyword evidence="2" id="KW-1185">Reference proteome</keyword>
<organism evidence="1 2">
    <name type="scientific">Bremia lactucae</name>
    <name type="common">Lettuce downy mildew</name>
    <dbReference type="NCBI Taxonomy" id="4779"/>
    <lineage>
        <taxon>Eukaryota</taxon>
        <taxon>Sar</taxon>
        <taxon>Stramenopiles</taxon>
        <taxon>Oomycota</taxon>
        <taxon>Peronosporomycetes</taxon>
        <taxon>Peronosporales</taxon>
        <taxon>Peronosporaceae</taxon>
        <taxon>Bremia</taxon>
    </lineage>
</organism>
<dbReference type="AlphaFoldDB" id="A0A976FQR1"/>
<dbReference type="Proteomes" id="UP000294530">
    <property type="component" value="Unassembled WGS sequence"/>
</dbReference>
<dbReference type="KEGG" id="blac:94351650"/>
<dbReference type="OrthoDB" id="90616at2759"/>
<evidence type="ECO:0000313" key="1">
    <source>
        <dbReference type="EMBL" id="TDH71242.1"/>
    </source>
</evidence>
<dbReference type="EMBL" id="SHOA02000004">
    <property type="protein sequence ID" value="TDH71242.1"/>
    <property type="molecule type" value="Genomic_DNA"/>
</dbReference>
<evidence type="ECO:0000313" key="2">
    <source>
        <dbReference type="Proteomes" id="UP000294530"/>
    </source>
</evidence>
<gene>
    <name evidence="1" type="ORF">CCR75_007923</name>
</gene>